<name>A0A432WF69_9GAMM</name>
<evidence type="ECO:0000313" key="1">
    <source>
        <dbReference type="EMBL" id="RUO32420.1"/>
    </source>
</evidence>
<reference evidence="1 2" key="1">
    <citation type="journal article" date="2011" name="Front. Microbiol.">
        <title>Genomic signatures of strain selection and enhancement in Bacillus atrophaeus var. globigii, a historical biowarfare simulant.</title>
        <authorList>
            <person name="Gibbons H.S."/>
            <person name="Broomall S.M."/>
            <person name="McNew L.A."/>
            <person name="Daligault H."/>
            <person name="Chapman C."/>
            <person name="Bruce D."/>
            <person name="Karavis M."/>
            <person name="Krepps M."/>
            <person name="McGregor P.A."/>
            <person name="Hong C."/>
            <person name="Park K.H."/>
            <person name="Akmal A."/>
            <person name="Feldman A."/>
            <person name="Lin J.S."/>
            <person name="Chang W.E."/>
            <person name="Higgs B.W."/>
            <person name="Demirev P."/>
            <person name="Lindquist J."/>
            <person name="Liem A."/>
            <person name="Fochler E."/>
            <person name="Read T.D."/>
            <person name="Tapia R."/>
            <person name="Johnson S."/>
            <person name="Bishop-Lilly K.A."/>
            <person name="Detter C."/>
            <person name="Han C."/>
            <person name="Sozhamannan S."/>
            <person name="Rosenzweig C.N."/>
            <person name="Skowronski E.W."/>
        </authorList>
    </citation>
    <scope>NUCLEOTIDE SEQUENCE [LARGE SCALE GENOMIC DNA]</scope>
    <source>
        <strain evidence="1 2">Y4G10-17</strain>
    </source>
</reference>
<evidence type="ECO:0008006" key="3">
    <source>
        <dbReference type="Google" id="ProtNLM"/>
    </source>
</evidence>
<comment type="caution">
    <text evidence="1">The sequence shown here is derived from an EMBL/GenBank/DDBJ whole genome shotgun (WGS) entry which is preliminary data.</text>
</comment>
<keyword evidence="2" id="KW-1185">Reference proteome</keyword>
<gene>
    <name evidence="1" type="ORF">CWE14_09735</name>
</gene>
<dbReference type="Proteomes" id="UP000287823">
    <property type="component" value="Unassembled WGS sequence"/>
</dbReference>
<sequence length="272" mass="30815">MRNIVVAMSSKIERIVKLMDAQREEGKVSFYPSLLCQLSLPMARTSAQLFLRDSGKVKLKLTSSAELPYGSIPRRILYLMANHIDGRGIVSWPGSQAKLLKSMSLGTSGADVTRLKAQISALTRLRITLLRDDKEIFRNEALLDVVNGQRFPQFSDAAKLYIMQSLTPVDNRTAIALIQTPFAFDLYVWLTWRSVSLKKPVTRISWRQLHQQFASCQGLSAFKQHFRRQLSLVALAYPSIIGKVNCETDFLQLRRYSPHVKARVSSKDNLSI</sequence>
<accession>A0A432WF69</accession>
<proteinExistence type="predicted"/>
<organism evidence="1 2">
    <name type="scientific">Aliidiomarina soli</name>
    <dbReference type="NCBI Taxonomy" id="1928574"/>
    <lineage>
        <taxon>Bacteria</taxon>
        <taxon>Pseudomonadati</taxon>
        <taxon>Pseudomonadota</taxon>
        <taxon>Gammaproteobacteria</taxon>
        <taxon>Alteromonadales</taxon>
        <taxon>Idiomarinaceae</taxon>
        <taxon>Aliidiomarina</taxon>
    </lineage>
</organism>
<protein>
    <recommendedName>
        <fullName evidence="3">Plasmid encoded RepA protein</fullName>
    </recommendedName>
</protein>
<dbReference type="EMBL" id="PIPO01000004">
    <property type="protein sequence ID" value="RUO32420.1"/>
    <property type="molecule type" value="Genomic_DNA"/>
</dbReference>
<dbReference type="AlphaFoldDB" id="A0A432WF69"/>
<evidence type="ECO:0000313" key="2">
    <source>
        <dbReference type="Proteomes" id="UP000287823"/>
    </source>
</evidence>